<keyword evidence="3" id="KW-0067">ATP-binding</keyword>
<evidence type="ECO:0000313" key="5">
    <source>
        <dbReference type="Proteomes" id="UP000332487"/>
    </source>
</evidence>
<evidence type="ECO:0000313" key="4">
    <source>
        <dbReference type="EMBL" id="EET89601.1"/>
    </source>
</evidence>
<dbReference type="Gene3D" id="3.30.1490.20">
    <property type="entry name" value="ATP-grasp fold, A domain"/>
    <property type="match status" value="1"/>
</dbReference>
<evidence type="ECO:0000256" key="2">
    <source>
        <dbReference type="ARBA" id="ARBA00022741"/>
    </source>
</evidence>
<keyword evidence="5" id="KW-1185">Reference proteome</keyword>
<proteinExistence type="predicted"/>
<sequence>MSGKLVDYVEAYKMLGAYGIKAAEAKYVTSAKDAIEFSNGGEPLAMKVISEKALHKSKSGLVRLGLSKPADIEGAFEDLSAKAQKIKPYKILVQKMVKGDKEIIVGGKTDEQFGKLILVGLGGIYVETFKDVAIRVCPIGEYDANEMLDQLKSGKIIAPDEQSRKMLTGLLLKVSKFILDHKEIEELDLNPVIIYEGGYCAVDLRLMR</sequence>
<protein>
    <submittedName>
        <fullName evidence="4">Uncharacterized protein</fullName>
    </submittedName>
</protein>
<dbReference type="Proteomes" id="UP000332487">
    <property type="component" value="Unassembled WGS sequence"/>
</dbReference>
<gene>
    <name evidence="4" type="ORF">UNLARM2_0719</name>
</gene>
<dbReference type="SUPFAM" id="SSF56059">
    <property type="entry name" value="Glutathione synthetase ATP-binding domain-like"/>
    <property type="match status" value="1"/>
</dbReference>
<dbReference type="AlphaFoldDB" id="C7DI27"/>
<dbReference type="PANTHER" id="PTHR43334">
    <property type="entry name" value="ACETATE--COA LIGASE [ADP-FORMING]"/>
    <property type="match status" value="1"/>
</dbReference>
<dbReference type="Pfam" id="PF13549">
    <property type="entry name" value="ATP-grasp_5"/>
    <property type="match status" value="1"/>
</dbReference>
<dbReference type="GO" id="GO:0016874">
    <property type="term" value="F:ligase activity"/>
    <property type="evidence" value="ECO:0007669"/>
    <property type="project" value="UniProtKB-KW"/>
</dbReference>
<dbReference type="InterPro" id="IPR013815">
    <property type="entry name" value="ATP_grasp_subdomain_1"/>
</dbReference>
<keyword evidence="2" id="KW-0547">Nucleotide-binding</keyword>
<accession>C7DI27</accession>
<reference evidence="4 5" key="2">
    <citation type="journal article" date="2010" name="Proc. Natl. Acad. Sci. U.S.A.">
        <title>Enigmatic, ultrasmall, uncultivated Archaea.</title>
        <authorList>
            <person name="Baker B.J."/>
            <person name="Comolli L.R."/>
            <person name="Dick G.J."/>
            <person name="Hauser L.J."/>
            <person name="Hyatt D."/>
            <person name="Dill B.D."/>
            <person name="Land M.L."/>
            <person name="Verberkmoes N.C."/>
            <person name="Hettich R.L."/>
            <person name="Banfield J.F."/>
        </authorList>
    </citation>
    <scope>NUCLEOTIDE SEQUENCE [LARGE SCALE GENOMIC DNA]</scope>
    <source>
        <strain evidence="4">ARMAN-2</strain>
    </source>
</reference>
<dbReference type="GO" id="GO:0005524">
    <property type="term" value="F:ATP binding"/>
    <property type="evidence" value="ECO:0007669"/>
    <property type="project" value="UniProtKB-KW"/>
</dbReference>
<dbReference type="InterPro" id="IPR051538">
    <property type="entry name" value="Acyl-CoA_Synth/Transferase"/>
</dbReference>
<dbReference type="EMBL" id="GG697241">
    <property type="protein sequence ID" value="EET89601.1"/>
    <property type="molecule type" value="Genomic_DNA"/>
</dbReference>
<dbReference type="Gene3D" id="3.30.470.20">
    <property type="entry name" value="ATP-grasp fold, B domain"/>
    <property type="match status" value="1"/>
</dbReference>
<organism evidence="4 5">
    <name type="scientific">Candidatus Micrarchaeum acidiphilum ARMAN-2</name>
    <dbReference type="NCBI Taxonomy" id="425595"/>
    <lineage>
        <taxon>Archaea</taxon>
        <taxon>Candidatus Micrarchaeota</taxon>
        <taxon>Candidatus Micrarchaeia</taxon>
        <taxon>Candidatus Micrarchaeales</taxon>
        <taxon>Candidatus Micrarchaeaceae</taxon>
        <taxon>Candidatus Micrarchaeum</taxon>
    </lineage>
</organism>
<reference evidence="4 5" key="1">
    <citation type="journal article" date="2009" name="Genome Biol.">
        <title>Community-wide analysis of microbial genome sequence signatures.</title>
        <authorList>
            <person name="Dick G.J."/>
            <person name="Andersson A.F."/>
            <person name="Baker B.J."/>
            <person name="Simmons S.L."/>
            <person name="Thomas B.C."/>
            <person name="Yelton A.P."/>
            <person name="Banfield J.F."/>
        </authorList>
    </citation>
    <scope>NUCLEOTIDE SEQUENCE [LARGE SCALE GENOMIC DNA]</scope>
    <source>
        <strain evidence="4">ARMAN-2</strain>
    </source>
</reference>
<evidence type="ECO:0000256" key="3">
    <source>
        <dbReference type="ARBA" id="ARBA00022840"/>
    </source>
</evidence>
<keyword evidence="1" id="KW-0436">Ligase</keyword>
<dbReference type="PANTHER" id="PTHR43334:SF1">
    <property type="entry name" value="3-HYDROXYPROPIONATE--COA LIGASE [ADP-FORMING]"/>
    <property type="match status" value="1"/>
</dbReference>
<evidence type="ECO:0000256" key="1">
    <source>
        <dbReference type="ARBA" id="ARBA00022598"/>
    </source>
</evidence>
<name>C7DI27_MICA2</name>